<dbReference type="WBParaSite" id="HNAJ_0000439401-mRNA-1">
    <property type="protein sequence ID" value="HNAJ_0000439401-mRNA-1"/>
    <property type="gene ID" value="HNAJ_0000439401"/>
</dbReference>
<organism evidence="3">
    <name type="scientific">Rodentolepis nana</name>
    <name type="common">Dwarf tapeworm</name>
    <name type="synonym">Hymenolepis nana</name>
    <dbReference type="NCBI Taxonomy" id="102285"/>
    <lineage>
        <taxon>Eukaryota</taxon>
        <taxon>Metazoa</taxon>
        <taxon>Spiralia</taxon>
        <taxon>Lophotrochozoa</taxon>
        <taxon>Platyhelminthes</taxon>
        <taxon>Cestoda</taxon>
        <taxon>Eucestoda</taxon>
        <taxon>Cyclophyllidea</taxon>
        <taxon>Hymenolepididae</taxon>
        <taxon>Rodentolepis</taxon>
    </lineage>
</organism>
<name>A0A0R3TBF5_RODNA</name>
<proteinExistence type="predicted"/>
<dbReference type="AlphaFoldDB" id="A0A0R3TBF5"/>
<gene>
    <name evidence="1" type="ORF">HNAJ_LOCUS4392</name>
</gene>
<accession>A0A0R3TBF5</accession>
<dbReference type="OrthoDB" id="6317999at2759"/>
<keyword evidence="2" id="KW-1185">Reference proteome</keyword>
<reference evidence="3" key="1">
    <citation type="submission" date="2017-02" db="UniProtKB">
        <authorList>
            <consortium name="WormBaseParasite"/>
        </authorList>
    </citation>
    <scope>IDENTIFICATION</scope>
</reference>
<dbReference type="EMBL" id="UZAE01003053">
    <property type="protein sequence ID" value="VDO00252.1"/>
    <property type="molecule type" value="Genomic_DNA"/>
</dbReference>
<evidence type="ECO:0000313" key="2">
    <source>
        <dbReference type="Proteomes" id="UP000278807"/>
    </source>
</evidence>
<protein>
    <submittedName>
        <fullName evidence="3">Bestrophin homolog</fullName>
    </submittedName>
</protein>
<evidence type="ECO:0000313" key="1">
    <source>
        <dbReference type="EMBL" id="VDO00252.1"/>
    </source>
</evidence>
<reference evidence="1 2" key="2">
    <citation type="submission" date="2018-11" db="EMBL/GenBank/DDBJ databases">
        <authorList>
            <consortium name="Pathogen Informatics"/>
        </authorList>
    </citation>
    <scope>NUCLEOTIDE SEQUENCE [LARGE SCALE GENOMIC DNA]</scope>
</reference>
<sequence length="101" mass="11664">MEVDDSEGEELSYYIDKCQLTNHPKSPKSVLNCLIGSAANFVLDFYWFRSIVSPIDEDFMNPPQHRGNESLSPRRVIPIEVVERDYEAHVRRHSVSPSRKS</sequence>
<evidence type="ECO:0000313" key="3">
    <source>
        <dbReference type="WBParaSite" id="HNAJ_0000439401-mRNA-1"/>
    </source>
</evidence>
<dbReference type="Proteomes" id="UP000278807">
    <property type="component" value="Unassembled WGS sequence"/>
</dbReference>